<keyword evidence="8" id="KW-1185">Reference proteome</keyword>
<proteinExistence type="predicted"/>
<evidence type="ECO:0000313" key="8">
    <source>
        <dbReference type="Proteomes" id="UP001470809"/>
    </source>
</evidence>
<feature type="transmembrane region" description="Helical" evidence="5">
    <location>
        <begin position="119"/>
        <end position="139"/>
    </location>
</feature>
<evidence type="ECO:0000256" key="5">
    <source>
        <dbReference type="SAM" id="Phobius"/>
    </source>
</evidence>
<dbReference type="EMBL" id="CP151767">
    <property type="protein sequence ID" value="WZU69290.2"/>
    <property type="molecule type" value="Genomic_DNA"/>
</dbReference>
<feature type="domain" description="Ferric oxidoreductase" evidence="6">
    <location>
        <begin position="48"/>
        <end position="161"/>
    </location>
</feature>
<keyword evidence="3 5" id="KW-1133">Transmembrane helix</keyword>
<dbReference type="Pfam" id="PF01794">
    <property type="entry name" value="Ferric_reduct"/>
    <property type="match status" value="1"/>
</dbReference>
<keyword evidence="4 5" id="KW-0472">Membrane</keyword>
<sequence length="207" mass="22439">MHMRGSHWVRTILIWAALTGVVAVPLGAALNSPLLAWRDPIYIAAGFAGVLAMALLLLQPLLVGGYLPGLIGPRVRQIHRWIGAALVVSVIVHVAGLWITSPPDVIDALLFVSPTPFSAWGVIAMWAVFAAALFAALRRRLKVRPMIWRRAHSFLAIIIVAGSVIHALLIEGTMEIMSKTLLCALVGIATAKTIADLRIWRRKPSSD</sequence>
<feature type="transmembrane region" description="Helical" evidence="5">
    <location>
        <begin position="12"/>
        <end position="30"/>
    </location>
</feature>
<dbReference type="GO" id="GO:0016020">
    <property type="term" value="C:membrane"/>
    <property type="evidence" value="ECO:0007669"/>
    <property type="project" value="UniProtKB-SubCell"/>
</dbReference>
<organism evidence="7 8">
    <name type="scientific">Yoonia rhodophyticola</name>
    <dbReference type="NCBI Taxonomy" id="3137370"/>
    <lineage>
        <taxon>Bacteria</taxon>
        <taxon>Pseudomonadati</taxon>
        <taxon>Pseudomonadota</taxon>
        <taxon>Alphaproteobacteria</taxon>
        <taxon>Rhodobacterales</taxon>
        <taxon>Paracoccaceae</taxon>
        <taxon>Yoonia</taxon>
    </lineage>
</organism>
<gene>
    <name evidence="7" type="ORF">AABB31_10845</name>
</gene>
<feature type="transmembrane region" description="Helical" evidence="5">
    <location>
        <begin position="151"/>
        <end position="170"/>
    </location>
</feature>
<accession>A0AAN0MCX7</accession>
<dbReference type="KEGG" id="yrh:AABB31_10845"/>
<reference evidence="8" key="1">
    <citation type="submission" date="2024-04" db="EMBL/GenBank/DDBJ databases">
        <title>Phylogenomic analyses of a clade within the roseobacter group suggest taxonomic reassignments of species of the genera Aestuariivita, Citreicella, Loktanella, Nautella, Pelagibaca, Ruegeria, Thalassobius, Thiobacimonas and Tropicibacter, and the proposal o.</title>
        <authorList>
            <person name="Jeon C.O."/>
        </authorList>
    </citation>
    <scope>NUCLEOTIDE SEQUENCE [LARGE SCALE GENOMIC DNA]</scope>
    <source>
        <strain evidence="8">SS1-5</strain>
    </source>
</reference>
<feature type="transmembrane region" description="Helical" evidence="5">
    <location>
        <begin position="81"/>
        <end position="99"/>
    </location>
</feature>
<dbReference type="Proteomes" id="UP001470809">
    <property type="component" value="Chromosome"/>
</dbReference>
<reference evidence="7 8" key="2">
    <citation type="submission" date="2024-08" db="EMBL/GenBank/DDBJ databases">
        <title>Phylogenomic analyses of a clade within the roseobacter group suggest taxonomic reassignments of species of the genera Aestuariivita, Citreicella, Loktanella, Nautella, Pelagibaca, Ruegeria, Thalassobius, Thiobacimonas and Tropicibacter, and the proposal o.</title>
        <authorList>
            <person name="Jeon C.O."/>
        </authorList>
    </citation>
    <scope>NUCLEOTIDE SEQUENCE [LARGE SCALE GENOMIC DNA]</scope>
    <source>
        <strain evidence="7 8">SS1-5</strain>
    </source>
</reference>
<evidence type="ECO:0000313" key="7">
    <source>
        <dbReference type="EMBL" id="WZU69290.2"/>
    </source>
</evidence>
<evidence type="ECO:0000256" key="1">
    <source>
        <dbReference type="ARBA" id="ARBA00004141"/>
    </source>
</evidence>
<dbReference type="RefSeq" id="WP_373635620.1">
    <property type="nucleotide sequence ID" value="NZ_CP151767.2"/>
</dbReference>
<comment type="subcellular location">
    <subcellularLocation>
        <location evidence="1">Membrane</location>
        <topology evidence="1">Multi-pass membrane protein</topology>
    </subcellularLocation>
</comment>
<evidence type="ECO:0000256" key="2">
    <source>
        <dbReference type="ARBA" id="ARBA00022692"/>
    </source>
</evidence>
<name>A0AAN0MCX7_9RHOB</name>
<evidence type="ECO:0000256" key="4">
    <source>
        <dbReference type="ARBA" id="ARBA00023136"/>
    </source>
</evidence>
<keyword evidence="2 5" id="KW-0812">Transmembrane</keyword>
<evidence type="ECO:0000259" key="6">
    <source>
        <dbReference type="Pfam" id="PF01794"/>
    </source>
</evidence>
<protein>
    <submittedName>
        <fullName evidence="7">Ferric reductase-like transmembrane domain-containing protein</fullName>
    </submittedName>
</protein>
<feature type="transmembrane region" description="Helical" evidence="5">
    <location>
        <begin position="42"/>
        <end position="69"/>
    </location>
</feature>
<dbReference type="InterPro" id="IPR013130">
    <property type="entry name" value="Fe3_Rdtase_TM_dom"/>
</dbReference>
<evidence type="ECO:0000256" key="3">
    <source>
        <dbReference type="ARBA" id="ARBA00022989"/>
    </source>
</evidence>
<dbReference type="AlphaFoldDB" id="A0AAN0MCX7"/>